<dbReference type="Pfam" id="PF13280">
    <property type="entry name" value="WYL"/>
    <property type="match status" value="1"/>
</dbReference>
<dbReference type="InterPro" id="IPR026881">
    <property type="entry name" value="WYL_dom"/>
</dbReference>
<reference evidence="2 3" key="1">
    <citation type="journal article" date="2014" name="Genome Announc.">
        <title>Draft Genome Sequence of Paenibacillus pini JCM 16418T, Isolated from the Rhizosphere of Pine Tree.</title>
        <authorList>
            <person name="Yuki M."/>
            <person name="Oshima K."/>
            <person name="Suda W."/>
            <person name="Oshida Y."/>
            <person name="Kitamura K."/>
            <person name="Iida Y."/>
            <person name="Hattori M."/>
            <person name="Ohkuma M."/>
        </authorList>
    </citation>
    <scope>NUCLEOTIDE SEQUENCE [LARGE SCALE GENOMIC DNA]</scope>
    <source>
        <strain evidence="2 3">JCM 16418</strain>
    </source>
</reference>
<accession>W7YYD2</accession>
<dbReference type="RefSeq" id="WP_036651315.1">
    <property type="nucleotide sequence ID" value="NZ_BAVZ01000013.1"/>
</dbReference>
<dbReference type="OrthoDB" id="2663201at2"/>
<dbReference type="PANTHER" id="PTHR34580:SF1">
    <property type="entry name" value="PROTEIN PAFC"/>
    <property type="match status" value="1"/>
</dbReference>
<dbReference type="EMBL" id="BAVZ01000013">
    <property type="protein sequence ID" value="GAF09631.1"/>
    <property type="molecule type" value="Genomic_DNA"/>
</dbReference>
<organism evidence="2 3">
    <name type="scientific">Paenibacillus pini JCM 16418</name>
    <dbReference type="NCBI Taxonomy" id="1236976"/>
    <lineage>
        <taxon>Bacteria</taxon>
        <taxon>Bacillati</taxon>
        <taxon>Bacillota</taxon>
        <taxon>Bacilli</taxon>
        <taxon>Bacillales</taxon>
        <taxon>Paenibacillaceae</taxon>
        <taxon>Paenibacillus</taxon>
    </lineage>
</organism>
<comment type="caution">
    <text evidence="2">The sequence shown here is derived from an EMBL/GenBank/DDBJ whole genome shotgun (WGS) entry which is preliminary data.</text>
</comment>
<evidence type="ECO:0000313" key="3">
    <source>
        <dbReference type="Proteomes" id="UP000019364"/>
    </source>
</evidence>
<dbReference type="Proteomes" id="UP000019364">
    <property type="component" value="Unassembled WGS sequence"/>
</dbReference>
<name>W7YYD2_9BACL</name>
<evidence type="ECO:0000259" key="1">
    <source>
        <dbReference type="Pfam" id="PF13280"/>
    </source>
</evidence>
<dbReference type="AlphaFoldDB" id="W7YYD2"/>
<dbReference type="eggNOG" id="COG2378">
    <property type="taxonomic scope" value="Bacteria"/>
</dbReference>
<evidence type="ECO:0000313" key="2">
    <source>
        <dbReference type="EMBL" id="GAF09631.1"/>
    </source>
</evidence>
<dbReference type="STRING" id="1236976.JCM16418_3782"/>
<dbReference type="PANTHER" id="PTHR34580">
    <property type="match status" value="1"/>
</dbReference>
<protein>
    <recommendedName>
        <fullName evidence="1">WYL domain-containing protein</fullName>
    </recommendedName>
</protein>
<feature type="domain" description="WYL" evidence="1">
    <location>
        <begin position="135"/>
        <end position="199"/>
    </location>
</feature>
<sequence>MSNMHRVQWFDQQIREGNYPNSQRLAYQFEISRRQAQRDIEYLEISLRAPLMYVAKHRGYIYEDKTFVLPHLYMTEEEKDVLRYLSYRYRHYYDDHNSSVQRVAHLLSRFTDEDEEPLKSSRLPLFSANPRLMQYMQLLSYAIKEHVVVQISYKVEGKVSQLHICPLKFVSKYNADYITANCVQQSQRMSFRLDCIESLIVTKQSFTLSLHDMDDEVDASLPVHKPFTARVKFQGVLSEETWNGYPYQLVQENIYDIYFYETQAFLQQLIVAEWTQLLAPKWLKEKLENTCVQMMQRLQSGEERSIGG</sequence>
<proteinExistence type="predicted"/>
<dbReference type="InterPro" id="IPR051534">
    <property type="entry name" value="CBASS_pafABC_assoc_protein"/>
</dbReference>
<dbReference type="PROSITE" id="PS52050">
    <property type="entry name" value="WYL"/>
    <property type="match status" value="1"/>
</dbReference>
<keyword evidence="3" id="KW-1185">Reference proteome</keyword>
<gene>
    <name evidence="2" type="ORF">JCM16418_3782</name>
</gene>